<gene>
    <name evidence="4" type="ORF">HEB94_009921</name>
</gene>
<protein>
    <submittedName>
        <fullName evidence="4">SAM-dependent methyltransferase</fullName>
    </submittedName>
</protein>
<dbReference type="GO" id="GO:0008168">
    <property type="term" value="F:methyltransferase activity"/>
    <property type="evidence" value="ECO:0007669"/>
    <property type="project" value="UniProtKB-KW"/>
</dbReference>
<evidence type="ECO:0000256" key="2">
    <source>
        <dbReference type="ARBA" id="ARBA00022679"/>
    </source>
</evidence>
<dbReference type="EMBL" id="JADBEM010000001">
    <property type="protein sequence ID" value="MBE1613073.1"/>
    <property type="molecule type" value="Genomic_DNA"/>
</dbReference>
<dbReference type="CDD" id="cd02440">
    <property type="entry name" value="AdoMet_MTases"/>
    <property type="match status" value="1"/>
</dbReference>
<comment type="caution">
    <text evidence="4">The sequence shown here is derived from an EMBL/GenBank/DDBJ whole genome shotgun (WGS) entry which is preliminary data.</text>
</comment>
<dbReference type="RefSeq" id="WP_192756000.1">
    <property type="nucleotide sequence ID" value="NZ_BAABJL010000128.1"/>
</dbReference>
<sequence>MERAEIARLTEINRRAWDVIAVVRGDGLHPGDLFAEGVANLAAEELPISDWQGLDVLHLQCASGEDTLSLALVGAHVTGVDIAPQNIRHARRKAETAGLAARFVVADVYDLPPDLRAGTFDVVFVSCGALCWLPDLDRWAAIVASALKLGGRLLMDEIHPLNGCLRVDGGRLAAVDDYFRRGRPQWNAAGPSCLAGTGAGDVMPESVEFRWPLGDVVTAIARAGLRIELVEEYPSESPDGQAAEREVSRLPGGYVLLAAKDRESGQGASVSAR</sequence>
<keyword evidence="2" id="KW-0808">Transferase</keyword>
<accession>A0A927N8R2</accession>
<dbReference type="PANTHER" id="PTHR43861">
    <property type="entry name" value="TRANS-ACONITATE 2-METHYLTRANSFERASE-RELATED"/>
    <property type="match status" value="1"/>
</dbReference>
<evidence type="ECO:0000259" key="3">
    <source>
        <dbReference type="Pfam" id="PF13649"/>
    </source>
</evidence>
<dbReference type="InterPro" id="IPR029063">
    <property type="entry name" value="SAM-dependent_MTases_sf"/>
</dbReference>
<name>A0A927N8R2_9ACTN</name>
<dbReference type="AlphaFoldDB" id="A0A927N8R2"/>
<reference evidence="4" key="1">
    <citation type="submission" date="2020-10" db="EMBL/GenBank/DDBJ databases">
        <title>Sequencing the genomes of 1000 actinobacteria strains.</title>
        <authorList>
            <person name="Klenk H.-P."/>
        </authorList>
    </citation>
    <scope>NUCLEOTIDE SEQUENCE</scope>
    <source>
        <strain evidence="4">DSM 45354</strain>
    </source>
</reference>
<dbReference type="Pfam" id="PF13649">
    <property type="entry name" value="Methyltransf_25"/>
    <property type="match status" value="1"/>
</dbReference>
<dbReference type="Gene3D" id="3.40.50.150">
    <property type="entry name" value="Vaccinia Virus protein VP39"/>
    <property type="match status" value="1"/>
</dbReference>
<organism evidence="4 5">
    <name type="scientific">Actinopolymorpha pittospori</name>
    <dbReference type="NCBI Taxonomy" id="648752"/>
    <lineage>
        <taxon>Bacteria</taxon>
        <taxon>Bacillati</taxon>
        <taxon>Actinomycetota</taxon>
        <taxon>Actinomycetes</taxon>
        <taxon>Propionibacteriales</taxon>
        <taxon>Actinopolymorphaceae</taxon>
        <taxon>Actinopolymorpha</taxon>
    </lineage>
</organism>
<dbReference type="Proteomes" id="UP000638648">
    <property type="component" value="Unassembled WGS sequence"/>
</dbReference>
<dbReference type="InterPro" id="IPR041698">
    <property type="entry name" value="Methyltransf_25"/>
</dbReference>
<feature type="domain" description="Methyltransferase" evidence="3">
    <location>
        <begin position="56"/>
        <end position="151"/>
    </location>
</feature>
<dbReference type="PANTHER" id="PTHR43861:SF1">
    <property type="entry name" value="TRANS-ACONITATE 2-METHYLTRANSFERASE"/>
    <property type="match status" value="1"/>
</dbReference>
<keyword evidence="1 4" id="KW-0489">Methyltransferase</keyword>
<keyword evidence="5" id="KW-1185">Reference proteome</keyword>
<evidence type="ECO:0000313" key="4">
    <source>
        <dbReference type="EMBL" id="MBE1613073.1"/>
    </source>
</evidence>
<evidence type="ECO:0000256" key="1">
    <source>
        <dbReference type="ARBA" id="ARBA00022603"/>
    </source>
</evidence>
<proteinExistence type="predicted"/>
<dbReference type="GO" id="GO:0032259">
    <property type="term" value="P:methylation"/>
    <property type="evidence" value="ECO:0007669"/>
    <property type="project" value="UniProtKB-KW"/>
</dbReference>
<dbReference type="SUPFAM" id="SSF53335">
    <property type="entry name" value="S-adenosyl-L-methionine-dependent methyltransferases"/>
    <property type="match status" value="1"/>
</dbReference>
<evidence type="ECO:0000313" key="5">
    <source>
        <dbReference type="Proteomes" id="UP000638648"/>
    </source>
</evidence>